<evidence type="ECO:0000313" key="1">
    <source>
        <dbReference type="EMBL" id="MBT1712579.1"/>
    </source>
</evidence>
<keyword evidence="2" id="KW-1185">Reference proteome</keyword>
<sequence>MDFTLKVPAGIHVMVSTINEGDITVENVKGVVDANNINGSIKLSDLVREAEASTINGDVDIEYDKNPVKDCRFYT</sequence>
<name>A0AAP2E5V6_9BACT</name>
<accession>A0AAP2E5V6</accession>
<protein>
    <recommendedName>
        <fullName evidence="3">Adhesin domain-containing protein</fullName>
    </recommendedName>
</protein>
<gene>
    <name evidence="1" type="ORF">KK062_30370</name>
</gene>
<proteinExistence type="predicted"/>
<organism evidence="1 2">
    <name type="scientific">Dawidia cretensis</name>
    <dbReference type="NCBI Taxonomy" id="2782350"/>
    <lineage>
        <taxon>Bacteria</taxon>
        <taxon>Pseudomonadati</taxon>
        <taxon>Bacteroidota</taxon>
        <taxon>Cytophagia</taxon>
        <taxon>Cytophagales</taxon>
        <taxon>Chryseotaleaceae</taxon>
        <taxon>Dawidia</taxon>
    </lineage>
</organism>
<comment type="caution">
    <text evidence="1">The sequence shown here is derived from an EMBL/GenBank/DDBJ whole genome shotgun (WGS) entry which is preliminary data.</text>
</comment>
<reference evidence="1 2" key="1">
    <citation type="submission" date="2021-05" db="EMBL/GenBank/DDBJ databases">
        <title>A Polyphasic approach of four new species of the genus Ohtaekwangia: Ohtaekwangia histidinii sp. nov., Ohtaekwangia cretensis sp. nov., Ohtaekwangia indiensis sp. nov., Ohtaekwangia reichenbachii sp. nov. from diverse environment.</title>
        <authorList>
            <person name="Octaviana S."/>
        </authorList>
    </citation>
    <scope>NUCLEOTIDE SEQUENCE [LARGE SCALE GENOMIC DNA]</scope>
    <source>
        <strain evidence="1 2">PWU5</strain>
    </source>
</reference>
<evidence type="ECO:0000313" key="2">
    <source>
        <dbReference type="Proteomes" id="UP001319080"/>
    </source>
</evidence>
<dbReference type="EMBL" id="JAHESE010000186">
    <property type="protein sequence ID" value="MBT1712579.1"/>
    <property type="molecule type" value="Genomic_DNA"/>
</dbReference>
<dbReference type="Proteomes" id="UP001319080">
    <property type="component" value="Unassembled WGS sequence"/>
</dbReference>
<dbReference type="AlphaFoldDB" id="A0AAP2E5V6"/>
<evidence type="ECO:0008006" key="3">
    <source>
        <dbReference type="Google" id="ProtNLM"/>
    </source>
</evidence>
<feature type="non-terminal residue" evidence="1">
    <location>
        <position position="75"/>
    </location>
</feature>